<dbReference type="InterPro" id="IPR035965">
    <property type="entry name" value="PAS-like_dom_sf"/>
</dbReference>
<dbReference type="InterPro" id="IPR000014">
    <property type="entry name" value="PAS"/>
</dbReference>
<evidence type="ECO:0000313" key="4">
    <source>
        <dbReference type="Proteomes" id="UP000510888"/>
    </source>
</evidence>
<dbReference type="InterPro" id="IPR043128">
    <property type="entry name" value="Rev_trsase/Diguanyl_cyclase"/>
</dbReference>
<dbReference type="NCBIfam" id="TIGR00254">
    <property type="entry name" value="GGDEF"/>
    <property type="match status" value="1"/>
</dbReference>
<dbReference type="Pfam" id="PF00989">
    <property type="entry name" value="PAS"/>
    <property type="match status" value="1"/>
</dbReference>
<dbReference type="SUPFAM" id="SSF55073">
    <property type="entry name" value="Nucleotide cyclase"/>
    <property type="match status" value="1"/>
</dbReference>
<dbReference type="SMART" id="SM00267">
    <property type="entry name" value="GGDEF"/>
    <property type="match status" value="1"/>
</dbReference>
<evidence type="ECO:0008006" key="5">
    <source>
        <dbReference type="Google" id="ProtNLM"/>
    </source>
</evidence>
<dbReference type="Gene3D" id="3.30.70.270">
    <property type="match status" value="1"/>
</dbReference>
<accession>A0A7I8BFA3</accession>
<dbReference type="KEGG" id="plad:PPGU16_01460"/>
<dbReference type="Gene3D" id="3.30.450.20">
    <property type="entry name" value="PAS domain"/>
    <property type="match status" value="1"/>
</dbReference>
<organism evidence="3 4">
    <name type="scientific">Paraburkholderia largidicola</name>
    <dbReference type="NCBI Taxonomy" id="3014751"/>
    <lineage>
        <taxon>Bacteria</taxon>
        <taxon>Pseudomonadati</taxon>
        <taxon>Pseudomonadota</taxon>
        <taxon>Betaproteobacteria</taxon>
        <taxon>Burkholderiales</taxon>
        <taxon>Burkholderiaceae</taxon>
        <taxon>Paraburkholderia</taxon>
    </lineage>
</organism>
<dbReference type="PROSITE" id="PS50887">
    <property type="entry name" value="GGDEF"/>
    <property type="match status" value="1"/>
</dbReference>
<reference evidence="3 4" key="1">
    <citation type="journal article" date="2020" name="Genes (Basel)">
        <title>Genomic Comparison of Insect Gut Symbionts from Divergent Burkholderia Subclades.</title>
        <authorList>
            <person name="Takeshita K."/>
            <person name="Kikuchi Y."/>
        </authorList>
    </citation>
    <scope>NUCLEOTIDE SEQUENCE [LARGE SCALE GENOMIC DNA]</scope>
    <source>
        <strain evidence="3 4">PGU16</strain>
    </source>
</reference>
<evidence type="ECO:0000259" key="2">
    <source>
        <dbReference type="PROSITE" id="PS50887"/>
    </source>
</evidence>
<name>A0A7I8BFA3_9BURK</name>
<dbReference type="CDD" id="cd00130">
    <property type="entry name" value="PAS"/>
    <property type="match status" value="1"/>
</dbReference>
<dbReference type="NCBIfam" id="TIGR00229">
    <property type="entry name" value="sensory_box"/>
    <property type="match status" value="1"/>
</dbReference>
<dbReference type="InterPro" id="IPR029787">
    <property type="entry name" value="Nucleotide_cyclase"/>
</dbReference>
<protein>
    <recommendedName>
        <fullName evidence="5">GGDEF domain-containing protein</fullName>
    </recommendedName>
</protein>
<dbReference type="SUPFAM" id="SSF55785">
    <property type="entry name" value="PYP-like sensor domain (PAS domain)"/>
    <property type="match status" value="1"/>
</dbReference>
<dbReference type="PANTHER" id="PTHR46663">
    <property type="entry name" value="DIGUANYLATE CYCLASE DGCT-RELATED"/>
    <property type="match status" value="1"/>
</dbReference>
<proteinExistence type="predicted"/>
<feature type="domain" description="PAS" evidence="1">
    <location>
        <begin position="22"/>
        <end position="63"/>
    </location>
</feature>
<dbReference type="EMBL" id="AP023174">
    <property type="protein sequence ID" value="BCF87079.1"/>
    <property type="molecule type" value="Genomic_DNA"/>
</dbReference>
<dbReference type="SMART" id="SM00091">
    <property type="entry name" value="PAS"/>
    <property type="match status" value="1"/>
</dbReference>
<dbReference type="GO" id="GO:0006355">
    <property type="term" value="P:regulation of DNA-templated transcription"/>
    <property type="evidence" value="ECO:0007669"/>
    <property type="project" value="InterPro"/>
</dbReference>
<dbReference type="InterPro" id="IPR052163">
    <property type="entry name" value="DGC-Regulatory_Protein"/>
</dbReference>
<dbReference type="InterPro" id="IPR000160">
    <property type="entry name" value="GGDEF_dom"/>
</dbReference>
<dbReference type="Proteomes" id="UP000510888">
    <property type="component" value="Chromosome 1"/>
</dbReference>
<keyword evidence="4" id="KW-1185">Reference proteome</keyword>
<dbReference type="FunFam" id="3.30.70.270:FF:000001">
    <property type="entry name" value="Diguanylate cyclase domain protein"/>
    <property type="match status" value="1"/>
</dbReference>
<gene>
    <name evidence="3" type="ORF">PPGU16_01460</name>
</gene>
<sequence length="311" mass="34973">MERGKPLAPITTVQRLGLRAMIFDHCPDGMVITDARGYVIESNTSLTRITGFRSDEIQDKNLLRLWAGCSGRTLYRAIRKSIGSTGFWQGEMPSQLVHSHVHRYSLRINAIRDEHEKTVALIWTLIDDSRIWDMRREMVRLAHHDPLTGLPNRLLLMSRLEHMLDRFRKNVPGAILFVDLDGFKQVNDTFGHKAGDELLQAVTTRLNARLRHTDTLARLGGDEFVIVLEQVAHAHDAATVAEHIVQQLQVSFALADGTTVHIGASVGIALFPHDGTNADQLLECADRALYSAKRAGKGVYRFFESQQFTMA</sequence>
<dbReference type="AlphaFoldDB" id="A0A7I8BFA3"/>
<evidence type="ECO:0000313" key="3">
    <source>
        <dbReference type="EMBL" id="BCF87079.1"/>
    </source>
</evidence>
<dbReference type="PANTHER" id="PTHR46663:SF3">
    <property type="entry name" value="SLL0267 PROTEIN"/>
    <property type="match status" value="1"/>
</dbReference>
<dbReference type="GO" id="GO:0003824">
    <property type="term" value="F:catalytic activity"/>
    <property type="evidence" value="ECO:0007669"/>
    <property type="project" value="UniProtKB-ARBA"/>
</dbReference>
<evidence type="ECO:0000259" key="1">
    <source>
        <dbReference type="PROSITE" id="PS50112"/>
    </source>
</evidence>
<feature type="domain" description="GGDEF" evidence="2">
    <location>
        <begin position="171"/>
        <end position="305"/>
    </location>
</feature>
<dbReference type="CDD" id="cd01949">
    <property type="entry name" value="GGDEF"/>
    <property type="match status" value="1"/>
</dbReference>
<dbReference type="Pfam" id="PF00990">
    <property type="entry name" value="GGDEF"/>
    <property type="match status" value="1"/>
</dbReference>
<dbReference type="InterPro" id="IPR013767">
    <property type="entry name" value="PAS_fold"/>
</dbReference>
<dbReference type="PROSITE" id="PS50112">
    <property type="entry name" value="PAS"/>
    <property type="match status" value="1"/>
</dbReference>